<feature type="transmembrane region" description="Helical" evidence="1">
    <location>
        <begin position="202"/>
        <end position="225"/>
    </location>
</feature>
<evidence type="ECO:0000313" key="2">
    <source>
        <dbReference type="EMBL" id="SFF62546.1"/>
    </source>
</evidence>
<evidence type="ECO:0000256" key="1">
    <source>
        <dbReference type="SAM" id="Phobius"/>
    </source>
</evidence>
<keyword evidence="3" id="KW-1185">Reference proteome</keyword>
<feature type="transmembrane region" description="Helical" evidence="1">
    <location>
        <begin position="283"/>
        <end position="306"/>
    </location>
</feature>
<feature type="transmembrane region" description="Helical" evidence="1">
    <location>
        <begin position="79"/>
        <end position="106"/>
    </location>
</feature>
<dbReference type="EMBL" id="FONW01000011">
    <property type="protein sequence ID" value="SFF62546.1"/>
    <property type="molecule type" value="Genomic_DNA"/>
</dbReference>
<sequence length="659" mass="77498">MVKSRKKYTPLLILGFFGLLMFYMGIINHYYFRTFVFDYGNYNFAFWDYSHLRISSIPTYPGNFLQDHYSYTLFYFVPIYWLFNWLTGTYTLILIQNTLIILAGWYSYKIIQSKTDNYYLSIGALLYYFLLLGRYTTFACDVNLAVISACFIPIFLYYFQQKQYLLSFIILILSLFSRENIPIWFIFIFIVLILQHRKDKKAVLLSVGGIAISLLYFIILFKVLIPSVETEEKQFTLFNYSALGADPAEALKYVIKNPIETIKLFFINHLHNPQFDGIKTEFYWVYLTSGGILLLFRPQFLIWFIPIVAQKVLNDAPIRWGILTYYSIEVVTLLPISVFLTISSFKSDKLQKILTWVVCLTAFSMTIHKMDRSNRVVPGSFVPQKEKFFYKGFYQSPYRLRATHKLLEQIPPDAKVSASEDFFTHLSQRFHIYFFPEVRDAEYIVFSVYDNYFLKSHTENEAARNDYLLNPDWELIDSEFPVFLMRKRKDSGQNQQKATTPLTAAPPESSFCNFEHIDLLTNSVRFNNGLIISTKEALTKDIQRSGNNSLKLTQNNRFSKAITPKNLARFNYLEAMVWVYGENIKDAHIVTKSKGYFYFQSNTVQQKDNLGWKQIRISCWIPENTAKQNFQLYLWNAGNSPLYFDDFELSIKKINLKKH</sequence>
<feature type="transmembrane region" description="Helical" evidence="1">
    <location>
        <begin position="166"/>
        <end position="196"/>
    </location>
</feature>
<dbReference type="Pfam" id="PF09852">
    <property type="entry name" value="DUF2079"/>
    <property type="match status" value="1"/>
</dbReference>
<keyword evidence="1" id="KW-0472">Membrane</keyword>
<protein>
    <submittedName>
        <fullName evidence="2">Uncharacterized membrane protein</fullName>
    </submittedName>
</protein>
<proteinExistence type="predicted"/>
<reference evidence="2 3" key="1">
    <citation type="submission" date="2016-10" db="EMBL/GenBank/DDBJ databases">
        <authorList>
            <person name="de Groot N.N."/>
        </authorList>
    </citation>
    <scope>NUCLEOTIDE SEQUENCE [LARGE SCALE GENOMIC DNA]</scope>
    <source>
        <strain evidence="2 3">CGMCC 1.9156</strain>
    </source>
</reference>
<gene>
    <name evidence="2" type="ORF">SAMN05216283_11122</name>
</gene>
<feature type="transmembrane region" description="Helical" evidence="1">
    <location>
        <begin position="12"/>
        <end position="32"/>
    </location>
</feature>
<dbReference type="RefSeq" id="WP_093921034.1">
    <property type="nucleotide sequence ID" value="NZ_FONW01000011.1"/>
</dbReference>
<dbReference type="InterPro" id="IPR018650">
    <property type="entry name" value="STSV1_Orf64"/>
</dbReference>
<keyword evidence="1" id="KW-1133">Transmembrane helix</keyword>
<feature type="transmembrane region" description="Helical" evidence="1">
    <location>
        <begin position="142"/>
        <end position="159"/>
    </location>
</feature>
<feature type="transmembrane region" description="Helical" evidence="1">
    <location>
        <begin position="118"/>
        <end position="136"/>
    </location>
</feature>
<dbReference type="STRING" id="655355.SAMN05216283_11122"/>
<dbReference type="Gene3D" id="2.60.120.260">
    <property type="entry name" value="Galactose-binding domain-like"/>
    <property type="match status" value="1"/>
</dbReference>
<dbReference type="AlphaFoldDB" id="A0A1I2KC87"/>
<accession>A0A1I2KC87</accession>
<evidence type="ECO:0000313" key="3">
    <source>
        <dbReference type="Proteomes" id="UP000198964"/>
    </source>
</evidence>
<organism evidence="2 3">
    <name type="scientific">Sunxiuqinia elliptica</name>
    <dbReference type="NCBI Taxonomy" id="655355"/>
    <lineage>
        <taxon>Bacteria</taxon>
        <taxon>Pseudomonadati</taxon>
        <taxon>Bacteroidota</taxon>
        <taxon>Bacteroidia</taxon>
        <taxon>Marinilabiliales</taxon>
        <taxon>Prolixibacteraceae</taxon>
        <taxon>Sunxiuqinia</taxon>
    </lineage>
</organism>
<feature type="transmembrane region" description="Helical" evidence="1">
    <location>
        <begin position="318"/>
        <end position="341"/>
    </location>
</feature>
<keyword evidence="1" id="KW-0812">Transmembrane</keyword>
<name>A0A1I2KC87_9BACT</name>
<dbReference type="Proteomes" id="UP000198964">
    <property type="component" value="Unassembled WGS sequence"/>
</dbReference>